<organism evidence="1 2">
    <name type="scientific">Fusarium fujikuroi</name>
    <name type="common">Bakanae and foot rot disease fungus</name>
    <name type="synonym">Gibberella fujikuroi</name>
    <dbReference type="NCBI Taxonomy" id="5127"/>
    <lineage>
        <taxon>Eukaryota</taxon>
        <taxon>Fungi</taxon>
        <taxon>Dikarya</taxon>
        <taxon>Ascomycota</taxon>
        <taxon>Pezizomycotina</taxon>
        <taxon>Sordariomycetes</taxon>
        <taxon>Hypocreomycetidae</taxon>
        <taxon>Hypocreales</taxon>
        <taxon>Nectriaceae</taxon>
        <taxon>Fusarium</taxon>
        <taxon>Fusarium fujikuroi species complex</taxon>
    </lineage>
</organism>
<protein>
    <submittedName>
        <fullName evidence="1">Uncharacterized protein</fullName>
    </submittedName>
</protein>
<proteinExistence type="predicted"/>
<accession>A0A9Q9RPQ5</accession>
<evidence type="ECO:0000313" key="1">
    <source>
        <dbReference type="EMBL" id="VTT72319.1"/>
    </source>
</evidence>
<feature type="non-terminal residue" evidence="1">
    <location>
        <position position="1"/>
    </location>
</feature>
<gene>
    <name evidence="1" type="ORF">C2S_8524</name>
</gene>
<dbReference type="EMBL" id="CABFJX010000335">
    <property type="protein sequence ID" value="VTT72319.1"/>
    <property type="molecule type" value="Genomic_DNA"/>
</dbReference>
<dbReference type="Proteomes" id="UP000760494">
    <property type="component" value="Unassembled WGS sequence"/>
</dbReference>
<comment type="caution">
    <text evidence="1">The sequence shown here is derived from an EMBL/GenBank/DDBJ whole genome shotgun (WGS) entry which is preliminary data.</text>
</comment>
<name>A0A9Q9RPQ5_FUSFU</name>
<reference evidence="1" key="1">
    <citation type="submission" date="2019-05" db="EMBL/GenBank/DDBJ databases">
        <authorList>
            <person name="Piombo E."/>
        </authorList>
    </citation>
    <scope>NUCLEOTIDE SEQUENCE</scope>
    <source>
        <strain evidence="1">C2S</strain>
    </source>
</reference>
<evidence type="ECO:0000313" key="2">
    <source>
        <dbReference type="Proteomes" id="UP000760494"/>
    </source>
</evidence>
<sequence>RCRLAPGLSAADLPLKMTNDQWAFTAPRQVTRVWWLEHL</sequence>
<dbReference type="AlphaFoldDB" id="A0A9Q9RPQ5"/>